<keyword evidence="1" id="KW-0732">Signal</keyword>
<dbReference type="Pfam" id="PF00085">
    <property type="entry name" value="Thioredoxin"/>
    <property type="match status" value="1"/>
</dbReference>
<dbReference type="InterPro" id="IPR013766">
    <property type="entry name" value="Thioredoxin_domain"/>
</dbReference>
<dbReference type="InterPro" id="IPR036249">
    <property type="entry name" value="Thioredoxin-like_sf"/>
</dbReference>
<dbReference type="AlphaFoldDB" id="A0A7S4IYC1"/>
<reference evidence="3" key="1">
    <citation type="submission" date="2021-01" db="EMBL/GenBank/DDBJ databases">
        <authorList>
            <person name="Corre E."/>
            <person name="Pelletier E."/>
            <person name="Niang G."/>
            <person name="Scheremetjew M."/>
            <person name="Finn R."/>
            <person name="Kale V."/>
            <person name="Holt S."/>
            <person name="Cochrane G."/>
            <person name="Meng A."/>
            <person name="Brown T."/>
            <person name="Cohen L."/>
        </authorList>
    </citation>
    <scope>NUCLEOTIDE SEQUENCE</scope>
    <source>
        <strain evidence="3">Isolate 1302-5</strain>
    </source>
</reference>
<dbReference type="SUPFAM" id="SSF52833">
    <property type="entry name" value="Thioredoxin-like"/>
    <property type="match status" value="1"/>
</dbReference>
<dbReference type="PANTHER" id="PTHR45663">
    <property type="entry name" value="GEO12009P1"/>
    <property type="match status" value="1"/>
</dbReference>
<feature type="domain" description="Thioredoxin" evidence="2">
    <location>
        <begin position="59"/>
        <end position="176"/>
    </location>
</feature>
<organism evidence="3">
    <name type="scientific">Odontella aurita</name>
    <dbReference type="NCBI Taxonomy" id="265563"/>
    <lineage>
        <taxon>Eukaryota</taxon>
        <taxon>Sar</taxon>
        <taxon>Stramenopiles</taxon>
        <taxon>Ochrophyta</taxon>
        <taxon>Bacillariophyta</taxon>
        <taxon>Mediophyceae</taxon>
        <taxon>Biddulphiophycidae</taxon>
        <taxon>Eupodiscales</taxon>
        <taxon>Odontellaceae</taxon>
        <taxon>Odontella</taxon>
    </lineage>
</organism>
<dbReference type="Gene3D" id="3.40.30.10">
    <property type="entry name" value="Glutaredoxin"/>
    <property type="match status" value="1"/>
</dbReference>
<dbReference type="GO" id="GO:0015035">
    <property type="term" value="F:protein-disulfide reductase activity"/>
    <property type="evidence" value="ECO:0007669"/>
    <property type="project" value="TreeGrafter"/>
</dbReference>
<sequence length="195" mass="21398">MMAKSHLPSLLLFATCPLSQSFASFASPKSASFGLNLQPSIHIKPHHGDTRLKYIDEEKSVTDMIEECATAPVVSGAQLEAMMGDWVEGPLVVDAFATWCGPCMRMSEDFDSLARELNGSVRLVKLDIDRDPNMAGRLGISSVPTLLFLDHFEGESNGEGKQPKAVLKEKIEGAIGRETMKALCEQHFLCDKRTQ</sequence>
<evidence type="ECO:0000259" key="2">
    <source>
        <dbReference type="PROSITE" id="PS51352"/>
    </source>
</evidence>
<dbReference type="GO" id="GO:0005737">
    <property type="term" value="C:cytoplasm"/>
    <property type="evidence" value="ECO:0007669"/>
    <property type="project" value="TreeGrafter"/>
</dbReference>
<name>A0A7S4IYC1_9STRA</name>
<feature type="signal peptide" evidence="1">
    <location>
        <begin position="1"/>
        <end position="21"/>
    </location>
</feature>
<dbReference type="CDD" id="cd02947">
    <property type="entry name" value="TRX_family"/>
    <property type="match status" value="1"/>
</dbReference>
<dbReference type="PANTHER" id="PTHR45663:SF3">
    <property type="entry name" value="THIOREDOXIN DOMAIN-CONTAINING PROTEIN"/>
    <property type="match status" value="1"/>
</dbReference>
<proteinExistence type="predicted"/>
<accession>A0A7S4IYC1</accession>
<protein>
    <recommendedName>
        <fullName evidence="2">Thioredoxin domain-containing protein</fullName>
    </recommendedName>
</protein>
<dbReference type="PROSITE" id="PS51352">
    <property type="entry name" value="THIOREDOXIN_2"/>
    <property type="match status" value="1"/>
</dbReference>
<feature type="chain" id="PRO_5031544534" description="Thioredoxin domain-containing protein" evidence="1">
    <location>
        <begin position="22"/>
        <end position="195"/>
    </location>
</feature>
<gene>
    <name evidence="3" type="ORF">OAUR00152_LOCUS17168</name>
</gene>
<evidence type="ECO:0000256" key="1">
    <source>
        <dbReference type="SAM" id="SignalP"/>
    </source>
</evidence>
<dbReference type="EMBL" id="HBKQ01025269">
    <property type="protein sequence ID" value="CAE2243135.1"/>
    <property type="molecule type" value="Transcribed_RNA"/>
</dbReference>
<evidence type="ECO:0000313" key="3">
    <source>
        <dbReference type="EMBL" id="CAE2243135.1"/>
    </source>
</evidence>